<comment type="caution">
    <text evidence="1">The sequence shown here is derived from an EMBL/GenBank/DDBJ whole genome shotgun (WGS) entry which is preliminary data.</text>
</comment>
<name>A0A934I5U0_9CORY</name>
<reference evidence="1" key="1">
    <citation type="submission" date="2020-12" db="EMBL/GenBank/DDBJ databases">
        <title>Genome public.</title>
        <authorList>
            <person name="Sun Q."/>
        </authorList>
    </citation>
    <scope>NUCLEOTIDE SEQUENCE</scope>
    <source>
        <strain evidence="1">CCM 8863</strain>
    </source>
</reference>
<dbReference type="EMBL" id="JAEIOS010000011">
    <property type="protein sequence ID" value="MBI8988892.1"/>
    <property type="molecule type" value="Genomic_DNA"/>
</dbReference>
<keyword evidence="2" id="KW-1185">Reference proteome</keyword>
<protein>
    <submittedName>
        <fullName evidence="1">Uncharacterized protein</fullName>
    </submittedName>
</protein>
<evidence type="ECO:0000313" key="1">
    <source>
        <dbReference type="EMBL" id="MBI8988892.1"/>
    </source>
</evidence>
<gene>
    <name evidence="1" type="ORF">JDV75_03840</name>
</gene>
<sequence length="138" mass="15291">MGGMTSTPISQQFSPVVDEFIDDLETFATGSYLGKDEKEFWEQPFDPAVLPQLRQVIDGFLNELDRLPESPEADVVTGVISRFITAIETFNARHGDAVIEPEEFEELNSLITRSVAATGFTAPETEEAEDGFELPAFE</sequence>
<dbReference type="Proteomes" id="UP000645966">
    <property type="component" value="Unassembled WGS sequence"/>
</dbReference>
<accession>A0A934I5U0</accession>
<evidence type="ECO:0000313" key="2">
    <source>
        <dbReference type="Proteomes" id="UP000645966"/>
    </source>
</evidence>
<dbReference type="AlphaFoldDB" id="A0A934I5U0"/>
<proteinExistence type="predicted"/>
<organism evidence="1 2">
    <name type="scientific">Corynebacterium meridianum</name>
    <dbReference type="NCBI Taxonomy" id="2765363"/>
    <lineage>
        <taxon>Bacteria</taxon>
        <taxon>Bacillati</taxon>
        <taxon>Actinomycetota</taxon>
        <taxon>Actinomycetes</taxon>
        <taxon>Mycobacteriales</taxon>
        <taxon>Corynebacteriaceae</taxon>
        <taxon>Corynebacterium</taxon>
    </lineage>
</organism>